<evidence type="ECO:0000313" key="2">
    <source>
        <dbReference type="EMBL" id="PQL91025.1"/>
    </source>
</evidence>
<proteinExistence type="predicted"/>
<dbReference type="AlphaFoldDB" id="A0A2S8A8X2"/>
<name>A0A2S8A8X2_9FLAO</name>
<dbReference type="RefSeq" id="WP_105247292.1">
    <property type="nucleotide sequence ID" value="NZ_PSZM01000043.1"/>
</dbReference>
<dbReference type="OrthoDB" id="995555at2"/>
<evidence type="ECO:0000313" key="3">
    <source>
        <dbReference type="Proteomes" id="UP000238042"/>
    </source>
</evidence>
<protein>
    <submittedName>
        <fullName evidence="2">Uncharacterized protein</fullName>
    </submittedName>
</protein>
<comment type="caution">
    <text evidence="2">The sequence shown here is derived from an EMBL/GenBank/DDBJ whole genome shotgun (WGS) entry which is preliminary data.</text>
</comment>
<feature type="chain" id="PRO_5015572766" evidence="1">
    <location>
        <begin position="19"/>
        <end position="296"/>
    </location>
</feature>
<sequence>MKKISFLFLILFPFLVFAQNEKIFERLSAIEDNNGKIWYNIDGYSISKEVFNSEFNEKGLKKLYRKHAITNEDQKIKNDSIIINNLHVLKEKKISDSLIEKNSYYFLENPNKSTTLIWFGKTGDSDLSLEQTLVNLIIENKIPKENFKSMNIEILDFAGRPIDLGKNNCYWTFLNTVQCPDYGEMNWSIHKSLVNAKQSIKNQLLLTLSRKSGKIDSEEWVDVEFEGVSTKAKKIIYSFKGIKSLITKIYGGNTLTIYYVADKVRDKYISCVLSFWNDEASSTGLSPLLDKIMSLK</sequence>
<dbReference type="EMBL" id="PSZM01000043">
    <property type="protein sequence ID" value="PQL91025.1"/>
    <property type="molecule type" value="Genomic_DNA"/>
</dbReference>
<organism evidence="2 3">
    <name type="scientific">Apibacter adventoris</name>
    <dbReference type="NCBI Taxonomy" id="1679466"/>
    <lineage>
        <taxon>Bacteria</taxon>
        <taxon>Pseudomonadati</taxon>
        <taxon>Bacteroidota</taxon>
        <taxon>Flavobacteriia</taxon>
        <taxon>Flavobacteriales</taxon>
        <taxon>Weeksellaceae</taxon>
        <taxon>Apibacter</taxon>
    </lineage>
</organism>
<keyword evidence="1" id="KW-0732">Signal</keyword>
<reference evidence="2 3" key="1">
    <citation type="submission" date="2018-02" db="EMBL/GenBank/DDBJ databases">
        <title>Genome sequences of Apibacter spp., gut symbionts of Asian honey bees.</title>
        <authorList>
            <person name="Kwong W.K."/>
            <person name="Steele M.I."/>
            <person name="Moran N.A."/>
        </authorList>
    </citation>
    <scope>NUCLEOTIDE SEQUENCE [LARGE SCALE GENOMIC DNA]</scope>
    <source>
        <strain evidence="3">wkB301</strain>
    </source>
</reference>
<gene>
    <name evidence="2" type="ORF">C4S77_09215</name>
</gene>
<feature type="signal peptide" evidence="1">
    <location>
        <begin position="1"/>
        <end position="18"/>
    </location>
</feature>
<keyword evidence="3" id="KW-1185">Reference proteome</keyword>
<dbReference type="Proteomes" id="UP000238042">
    <property type="component" value="Unassembled WGS sequence"/>
</dbReference>
<accession>A0A2S8A8X2</accession>
<evidence type="ECO:0000256" key="1">
    <source>
        <dbReference type="SAM" id="SignalP"/>
    </source>
</evidence>